<name>A0ABQ3DGN6_9ACTN</name>
<protein>
    <submittedName>
        <fullName evidence="2">Uncharacterized protein</fullName>
    </submittedName>
</protein>
<keyword evidence="3" id="KW-1185">Reference proteome</keyword>
<dbReference type="EMBL" id="BMVN01000096">
    <property type="protein sequence ID" value="GHA74388.1"/>
    <property type="molecule type" value="Genomic_DNA"/>
</dbReference>
<reference evidence="3" key="1">
    <citation type="journal article" date="2019" name="Int. J. Syst. Evol. Microbiol.">
        <title>The Global Catalogue of Microorganisms (GCM) 10K type strain sequencing project: providing services to taxonomists for standard genome sequencing and annotation.</title>
        <authorList>
            <consortium name="The Broad Institute Genomics Platform"/>
            <consortium name="The Broad Institute Genome Sequencing Center for Infectious Disease"/>
            <person name="Wu L."/>
            <person name="Ma J."/>
        </authorList>
    </citation>
    <scope>NUCLEOTIDE SEQUENCE [LARGE SCALE GENOMIC DNA]</scope>
    <source>
        <strain evidence="3">JCM 4733</strain>
    </source>
</reference>
<sequence>MRRSGPAGRAGDRHWRGGARLAESRALVFRAMSLLVDRGAGSLTPMRALLWFTRSAVVLAVPLPPQASAGPAGSRYAPPGAGASSARTR</sequence>
<organism evidence="2 3">
    <name type="scientific">Streptomyces canarius</name>
    <dbReference type="NCBI Taxonomy" id="285453"/>
    <lineage>
        <taxon>Bacteria</taxon>
        <taxon>Bacillati</taxon>
        <taxon>Actinomycetota</taxon>
        <taxon>Actinomycetes</taxon>
        <taxon>Kitasatosporales</taxon>
        <taxon>Streptomycetaceae</taxon>
        <taxon>Streptomyces</taxon>
    </lineage>
</organism>
<evidence type="ECO:0000313" key="3">
    <source>
        <dbReference type="Proteomes" id="UP000653644"/>
    </source>
</evidence>
<gene>
    <name evidence="2" type="ORF">GCM10010345_91130</name>
</gene>
<proteinExistence type="predicted"/>
<comment type="caution">
    <text evidence="2">The sequence shown here is derived from an EMBL/GenBank/DDBJ whole genome shotgun (WGS) entry which is preliminary data.</text>
</comment>
<evidence type="ECO:0000313" key="2">
    <source>
        <dbReference type="EMBL" id="GHA74388.1"/>
    </source>
</evidence>
<feature type="region of interest" description="Disordered" evidence="1">
    <location>
        <begin position="67"/>
        <end position="89"/>
    </location>
</feature>
<accession>A0ABQ3DGN6</accession>
<dbReference type="Proteomes" id="UP000653644">
    <property type="component" value="Unassembled WGS sequence"/>
</dbReference>
<evidence type="ECO:0000256" key="1">
    <source>
        <dbReference type="SAM" id="MobiDB-lite"/>
    </source>
</evidence>
<dbReference type="RefSeq" id="WP_189895050.1">
    <property type="nucleotide sequence ID" value="NZ_BMVN01000096.1"/>
</dbReference>